<dbReference type="InterPro" id="IPR027417">
    <property type="entry name" value="P-loop_NTPase"/>
</dbReference>
<reference evidence="1" key="1">
    <citation type="journal article" date="2015" name="Nature">
        <title>Complex archaea that bridge the gap between prokaryotes and eukaryotes.</title>
        <authorList>
            <person name="Spang A."/>
            <person name="Saw J.H."/>
            <person name="Jorgensen S.L."/>
            <person name="Zaremba-Niedzwiedzka K."/>
            <person name="Martijn J."/>
            <person name="Lind A.E."/>
            <person name="van Eijk R."/>
            <person name="Schleper C."/>
            <person name="Guy L."/>
            <person name="Ettema T.J."/>
        </authorList>
    </citation>
    <scope>NUCLEOTIDE SEQUENCE</scope>
</reference>
<sequence>MYLDVLREAPLMPFSNFVSRGNIPDKVDIARPRSYIDREVYRLVQQTSRDRSSRLIPLLGSAGSGKTHAYHSFKDKERENIKKLEQSQSANEIEVGVLPVDWTIVYVPSPPASIRVLLHVYTCIIEEMGAGLLDIVSEKLVKKWGGEKKGLFQKPKMDEVIQKGMREFPGVFADCVKALVTYQLDKNKKGLAERWLLGEDLRDEDLSELGINSVLEEDDICLSLIKIITENLDKVLILYFDELESPYRMLGEAAERKFLEVLKRLYNEVKGLVITIAVLKEIWPRIIEIADAPLRSRMEPEQILKPFSLNDLKIFFSKSMEAFWDDNNLNPPLYPLFPLNEKLIELIFEKTQGNPRNSIKLCRRFIDKVVMEEMTVDQLLEVGVDIVATTRPKTGIEEEDIDFSKPREVIKKTIEDILAEEEYSIDVNPQSVAGATLKCIDMVGSQKGKQFITQMEFKFILGKRSQTLAALIETEGKKWGIEIPSIKTFDRSAGVAGYYAAKRLKDAINEKVIEYGILIVPEGTGGAKYEMILHDNPNIHRIELTNEVGEDLIKNALKHPTKKGWDIAKVIFEDIGEYVPSQVEETAQSENTSDS</sequence>
<evidence type="ECO:0008006" key="2">
    <source>
        <dbReference type="Google" id="ProtNLM"/>
    </source>
</evidence>
<organism evidence="1">
    <name type="scientific">marine sediment metagenome</name>
    <dbReference type="NCBI Taxonomy" id="412755"/>
    <lineage>
        <taxon>unclassified sequences</taxon>
        <taxon>metagenomes</taxon>
        <taxon>ecological metagenomes</taxon>
    </lineage>
</organism>
<comment type="caution">
    <text evidence="1">The sequence shown here is derived from an EMBL/GenBank/DDBJ whole genome shotgun (WGS) entry which is preliminary data.</text>
</comment>
<dbReference type="SUPFAM" id="SSF52540">
    <property type="entry name" value="P-loop containing nucleoside triphosphate hydrolases"/>
    <property type="match status" value="1"/>
</dbReference>
<dbReference type="AlphaFoldDB" id="A0A0F9QKI5"/>
<name>A0A0F9QKI5_9ZZZZ</name>
<gene>
    <name evidence="1" type="ORF">LCGC14_1083580</name>
</gene>
<protein>
    <recommendedName>
        <fullName evidence="2">Orc1-like AAA ATPase domain-containing protein</fullName>
    </recommendedName>
</protein>
<proteinExistence type="predicted"/>
<accession>A0A0F9QKI5</accession>
<evidence type="ECO:0000313" key="1">
    <source>
        <dbReference type="EMBL" id="KKN05818.1"/>
    </source>
</evidence>
<dbReference type="EMBL" id="LAZR01004759">
    <property type="protein sequence ID" value="KKN05818.1"/>
    <property type="molecule type" value="Genomic_DNA"/>
</dbReference>